<keyword evidence="2" id="KW-1185">Reference proteome</keyword>
<dbReference type="Proteomes" id="UP000028939">
    <property type="component" value="Chromosome"/>
</dbReference>
<accession>A0A077HHH7</accession>
<sequence length="70" mass="7819">MVHRKSAQPVDVEIGGEKFSDAIVFDMQYNGDNSPLTAAFHTRTDMPESLDRFGEIVAGFLTREETKRAS</sequence>
<organism evidence="1 2">
    <name type="scientific">Corynebacterium ureicelerivorans</name>
    <dbReference type="NCBI Taxonomy" id="401472"/>
    <lineage>
        <taxon>Bacteria</taxon>
        <taxon>Bacillati</taxon>
        <taxon>Actinomycetota</taxon>
        <taxon>Actinomycetes</taxon>
        <taxon>Mycobacteriales</taxon>
        <taxon>Corynebacteriaceae</taxon>
        <taxon>Corynebacterium</taxon>
    </lineage>
</organism>
<gene>
    <name evidence="1" type="ORF">CUREI_03510</name>
</gene>
<name>A0A077HHH7_9CORY</name>
<protein>
    <submittedName>
        <fullName evidence="1">Uncharacterized protein</fullName>
    </submittedName>
</protein>
<proteinExistence type="predicted"/>
<evidence type="ECO:0000313" key="1">
    <source>
        <dbReference type="EMBL" id="AIL96483.1"/>
    </source>
</evidence>
<reference evidence="1 2" key="1">
    <citation type="submission" date="2014-08" db="EMBL/GenBank/DDBJ databases">
        <title>Complete genome sequence of Corynebacterium ureicelerivorans DSM 45051, a lipophilic and urea-splitting isolate from a blood culture of a septicaemia patient.</title>
        <authorList>
            <person name="Tippelt A."/>
            <person name="Albersmeier A."/>
            <person name="Brinkrolf K."/>
            <person name="Ruckert C."/>
            <person name="Tauch A."/>
        </authorList>
    </citation>
    <scope>NUCLEOTIDE SEQUENCE [LARGE SCALE GENOMIC DNA]</scope>
    <source>
        <strain evidence="1 2">IMMIB RIV-2301</strain>
    </source>
</reference>
<evidence type="ECO:0000313" key="2">
    <source>
        <dbReference type="Proteomes" id="UP000028939"/>
    </source>
</evidence>
<dbReference type="AlphaFoldDB" id="A0A077HHH7"/>
<dbReference type="HOGENOM" id="CLU_2750967_0_0_11"/>
<dbReference type="KEGG" id="cuv:CUREI_03510"/>
<dbReference type="EMBL" id="CP009215">
    <property type="protein sequence ID" value="AIL96483.1"/>
    <property type="molecule type" value="Genomic_DNA"/>
</dbReference>